<keyword evidence="1" id="KW-0677">Repeat</keyword>
<evidence type="ECO:0000256" key="4">
    <source>
        <dbReference type="SAM" id="MobiDB-lite"/>
    </source>
</evidence>
<dbReference type="CDD" id="cd00041">
    <property type="entry name" value="CUB"/>
    <property type="match status" value="4"/>
</dbReference>
<dbReference type="PANTHER" id="PTHR24251">
    <property type="entry name" value="OVOCHYMASE-RELATED"/>
    <property type="match status" value="1"/>
</dbReference>
<dbReference type="InterPro" id="IPR000859">
    <property type="entry name" value="CUB_dom"/>
</dbReference>
<dbReference type="FunFam" id="2.60.120.290:FF:000005">
    <property type="entry name" value="Procollagen C-endopeptidase enhancer 1"/>
    <property type="match status" value="1"/>
</dbReference>
<feature type="domain" description="CUB" evidence="5">
    <location>
        <begin position="1364"/>
        <end position="1393"/>
    </location>
</feature>
<dbReference type="EMBL" id="GDRN01110640">
    <property type="protein sequence ID" value="JAI56873.1"/>
    <property type="molecule type" value="Transcribed_RNA"/>
</dbReference>
<evidence type="ECO:0000256" key="2">
    <source>
        <dbReference type="ARBA" id="ARBA00023157"/>
    </source>
</evidence>
<protein>
    <recommendedName>
        <fullName evidence="5">CUB domain-containing protein</fullName>
    </recommendedName>
</protein>
<dbReference type="Pfam" id="PF00431">
    <property type="entry name" value="CUB"/>
    <property type="match status" value="3"/>
</dbReference>
<dbReference type="SUPFAM" id="SSF49854">
    <property type="entry name" value="Spermadhesin, CUB domain"/>
    <property type="match status" value="6"/>
</dbReference>
<proteinExistence type="predicted"/>
<dbReference type="PROSITE" id="PS01180">
    <property type="entry name" value="CUB"/>
    <property type="match status" value="4"/>
</dbReference>
<sequence>MPPSGSLMEGQPRIFNREEENLLYSNATINREKRRNKKRIRRLRNVYGAAGDGHPHPAAGDALRTQEQKEGIKNILSLTTEEVTEVLEGLGDTNVTAGLEFERPEVSAEGTEDGLVEGNEVVGASGNSAEDAIMDFINEFIGKPSDPEPSDVAVVKIPNPRNYLDLLVENLTRESHGEEGEGAEHEGEKPTLSYHDLVVANLTRQRVGEEGEGAGDAEDEQVSCGGFVSLNDEIQATITSPGYPNNYPANVECVWTIAAQIGTDSDQVHLWISDFELEDGSCRSDSLRIVDNLVGSSMVLCGDQRQQGITSRGNTLTLTFTSDATVEHKGFLIRVFGLKSTCGEVVQTLGQDPVFLSTPSFPLTPPSESQCHWLVVAKAEMALSLWGNPGQLEDQGVIKISTETFGEYEKYDPDKIYLSDIFTIMFTAAPDSEASQQEGLQFQVVPTNRVDSCNKSLVVTNESIAVIASSKYPRGYQANSRCWWTLHYNAGLEYRSILRMVDFDVEDGNSCRYDHLEIVDERQTAAQRFCGDRSGFQYSTESRKLLLFFQSDAYNLGRHRGFLLVAATERIRNNECTVHKTNNVTYVFASPPPLPLAPDYSVCNHSFTGPVGGRFAVRFSHFFLEKNKKCETGNHLAMEDSGADRKEYFCGDKTGLAFLTAGNLLSFSYHATGTDPTQRFEVEIREVRDPGCGGNHVLYPGQEVVLHTPREGPLEQDCIWVVQGQEDSLLLLDFKNVKTEVQISQTGLFSDLFTYEPRTLHFIGPAERYMILSREAGITITVTAYASFSQCHAVLKLGGRPVIVTNLGVVPCHQVITSGKESLSSVTSIQYTLLSASHPSTCSLEVTDEEEGAVFDLCSKDWKHQYETSSTRLHLNAIGSSEAESTYVLLVSAVTTSCGDTFDVRERVIVRSRNMERDVTCVYRFVGDGRRMVLDVTTSSRRALSYIRVSTDGSYQTLKDASLYGTISFETTREFLVVVRPFPRSVSFVIHVTKAPLVSSPCDTCIVLREGSQGVITSPHSHGLATYPAHLSCSIKFESEDRNRSVVLEVQHLDLPSNTSLDVLKVVKDDKATLIDPSRVPWLPFTLVLDTPFTLRFRTKTNNEFEGYRIRYDANDCGGIVRLKKDLPITIRSPNSWGQYPTHTRCVWLVEASGSRISDRIKLKIVQFDVHESDFVEVFDPLQSAAPVAVFRGDVNGDTLKSVGHQLRVVFTSDGRHVSAGFTLRVRAVASGCGEDIDTSLRAEGVISNRGSNSDSEYCLFRLKPNPGKVVSLKPLKNTGGKKNKPQAGGDEDLQEEEQEVVRVDGECSKGKVVVSTSGALSDGVKYCVGEEMPTLHSTTDVLLLVEAPAALPISFGYQVVGGCGGNLVGPGGILTSPRYPEPFVGPITCVWTSRLSLLVTVTHLDFDPHLDHLILAEPTRAITLAAAHLPRRVLLEGPSTITFKGSSVGVKSGFRLHYDCVVLQKTWHITLGSPAVILGWHNGQPEARAWRVTAAEPGREFVVRVWAAYIPGDPSCEVDYLEVVGTEGGGQRLCGGMMLHTLHLPPHDLTLLLRNSASMAGFVVTVHLVT</sequence>
<reference evidence="6" key="1">
    <citation type="submission" date="2015-09" db="EMBL/GenBank/DDBJ databases">
        <title>Scylla olivacea transcriptome.</title>
        <authorList>
            <person name="Ikhwanuddin M."/>
        </authorList>
    </citation>
    <scope>NUCLEOTIDE SEQUENCE</scope>
</reference>
<evidence type="ECO:0000259" key="5">
    <source>
        <dbReference type="PROSITE" id="PS01180"/>
    </source>
</evidence>
<evidence type="ECO:0000313" key="6">
    <source>
        <dbReference type="EMBL" id="JAI56873.1"/>
    </source>
</evidence>
<accession>A0A0P4W6G5</accession>
<feature type="region of interest" description="Disordered" evidence="4">
    <location>
        <begin position="1272"/>
        <end position="1297"/>
    </location>
</feature>
<comment type="caution">
    <text evidence="3">Lacks conserved residue(s) required for the propagation of feature annotation.</text>
</comment>
<organism evidence="6">
    <name type="scientific">Scylla olivacea</name>
    <name type="common">Orange mud crab</name>
    <name type="synonym">Cancer olivacea</name>
    <dbReference type="NCBI Taxonomy" id="85551"/>
    <lineage>
        <taxon>Eukaryota</taxon>
        <taxon>Metazoa</taxon>
        <taxon>Ecdysozoa</taxon>
        <taxon>Arthropoda</taxon>
        <taxon>Crustacea</taxon>
        <taxon>Multicrustacea</taxon>
        <taxon>Malacostraca</taxon>
        <taxon>Eumalacostraca</taxon>
        <taxon>Eucarida</taxon>
        <taxon>Decapoda</taxon>
        <taxon>Pleocyemata</taxon>
        <taxon>Brachyura</taxon>
        <taxon>Eubrachyura</taxon>
        <taxon>Portunoidea</taxon>
        <taxon>Portunidae</taxon>
        <taxon>Portuninae</taxon>
        <taxon>Scylla</taxon>
    </lineage>
</organism>
<evidence type="ECO:0000256" key="1">
    <source>
        <dbReference type="ARBA" id="ARBA00022737"/>
    </source>
</evidence>
<dbReference type="SMART" id="SM00042">
    <property type="entry name" value="CUB"/>
    <property type="match status" value="5"/>
</dbReference>
<name>A0A0P4W6G5_SCYOL</name>
<dbReference type="PANTHER" id="PTHR24251:SF30">
    <property type="entry name" value="MEMBRANE FRIZZLED-RELATED PROTEIN"/>
    <property type="match status" value="1"/>
</dbReference>
<keyword evidence="2" id="KW-1015">Disulfide bond</keyword>
<evidence type="ECO:0000256" key="3">
    <source>
        <dbReference type="PROSITE-ProRule" id="PRU00059"/>
    </source>
</evidence>
<dbReference type="InterPro" id="IPR035914">
    <property type="entry name" value="Sperma_CUB_dom_sf"/>
</dbReference>
<feature type="domain" description="CUB" evidence="5">
    <location>
        <begin position="224"/>
        <end position="338"/>
    </location>
</feature>
<dbReference type="Gene3D" id="2.60.120.290">
    <property type="entry name" value="Spermadhesin, CUB domain"/>
    <property type="match status" value="5"/>
</dbReference>
<feature type="domain" description="CUB" evidence="5">
    <location>
        <begin position="1117"/>
        <end position="1229"/>
    </location>
</feature>
<feature type="domain" description="CUB" evidence="5">
    <location>
        <begin position="453"/>
        <end position="569"/>
    </location>
</feature>